<dbReference type="NCBIfam" id="TIGR03083">
    <property type="entry name" value="maleylpyruvate isomerase family mycothiol-dependent enzyme"/>
    <property type="match status" value="1"/>
</dbReference>
<dbReference type="Gene3D" id="3.30.1050.20">
    <property type="match status" value="1"/>
</dbReference>
<dbReference type="SUPFAM" id="SSF109854">
    <property type="entry name" value="DinB/YfiT-like putative metalloenzymes"/>
    <property type="match status" value="1"/>
</dbReference>
<dbReference type="InterPro" id="IPR034660">
    <property type="entry name" value="DinB/YfiT-like"/>
</dbReference>
<dbReference type="EMBL" id="JBHSLD010000028">
    <property type="protein sequence ID" value="MFC5382646.1"/>
    <property type="molecule type" value="Genomic_DNA"/>
</dbReference>
<organism evidence="2 3">
    <name type="scientific">Aquipuribacter nitratireducens</name>
    <dbReference type="NCBI Taxonomy" id="650104"/>
    <lineage>
        <taxon>Bacteria</taxon>
        <taxon>Bacillati</taxon>
        <taxon>Actinomycetota</taxon>
        <taxon>Actinomycetes</taxon>
        <taxon>Micrococcales</taxon>
        <taxon>Intrasporangiaceae</taxon>
        <taxon>Aquipuribacter</taxon>
    </lineage>
</organism>
<dbReference type="Proteomes" id="UP001596122">
    <property type="component" value="Unassembled WGS sequence"/>
</dbReference>
<gene>
    <name evidence="2" type="ORF">ACFPJ6_17920</name>
</gene>
<evidence type="ECO:0000313" key="2">
    <source>
        <dbReference type="EMBL" id="MFC5382646.1"/>
    </source>
</evidence>
<dbReference type="GO" id="GO:0016853">
    <property type="term" value="F:isomerase activity"/>
    <property type="evidence" value="ECO:0007669"/>
    <property type="project" value="UniProtKB-KW"/>
</dbReference>
<evidence type="ECO:0000313" key="3">
    <source>
        <dbReference type="Proteomes" id="UP001596122"/>
    </source>
</evidence>
<feature type="domain" description="Mycothiol-dependent maleylpyruvate isomerase metal-binding" evidence="1">
    <location>
        <begin position="18"/>
        <end position="151"/>
    </location>
</feature>
<dbReference type="Gene3D" id="1.20.120.450">
    <property type="entry name" value="dinb family like domain"/>
    <property type="match status" value="1"/>
</dbReference>
<evidence type="ECO:0000259" key="1">
    <source>
        <dbReference type="Pfam" id="PF11716"/>
    </source>
</evidence>
<comment type="caution">
    <text evidence="2">The sequence shown here is derived from an EMBL/GenBank/DDBJ whole genome shotgun (WGS) entry which is preliminary data.</text>
</comment>
<proteinExistence type="predicted"/>
<dbReference type="Pfam" id="PF11716">
    <property type="entry name" value="MDMPI_N"/>
    <property type="match status" value="1"/>
</dbReference>
<keyword evidence="2" id="KW-0413">Isomerase</keyword>
<name>A0ABW0GV10_9MICO</name>
<dbReference type="InterPro" id="IPR017517">
    <property type="entry name" value="Maleyloyr_isom"/>
</dbReference>
<protein>
    <submittedName>
        <fullName evidence="2">Maleylpyruvate isomerase family mycothiol-dependent enzyme</fullName>
    </submittedName>
</protein>
<keyword evidence="3" id="KW-1185">Reference proteome</keyword>
<dbReference type="SUPFAM" id="SSF55718">
    <property type="entry name" value="SCP-like"/>
    <property type="match status" value="1"/>
</dbReference>
<dbReference type="InterPro" id="IPR036527">
    <property type="entry name" value="SCP2_sterol-bd_dom_sf"/>
</dbReference>
<reference evidence="3" key="1">
    <citation type="journal article" date="2019" name="Int. J. Syst. Evol. Microbiol.">
        <title>The Global Catalogue of Microorganisms (GCM) 10K type strain sequencing project: providing services to taxonomists for standard genome sequencing and annotation.</title>
        <authorList>
            <consortium name="The Broad Institute Genomics Platform"/>
            <consortium name="The Broad Institute Genome Sequencing Center for Infectious Disease"/>
            <person name="Wu L."/>
            <person name="Ma J."/>
        </authorList>
    </citation>
    <scope>NUCLEOTIDE SEQUENCE [LARGE SCALE GENOMIC DNA]</scope>
    <source>
        <strain evidence="3">CCUG 43114</strain>
    </source>
</reference>
<accession>A0ABW0GV10</accession>
<dbReference type="InterPro" id="IPR024344">
    <property type="entry name" value="MDMPI_metal-binding"/>
</dbReference>
<sequence length="247" mass="26090">MAAPRHDPATTRAWEVAGTQRLLALVDALGDDALGGASLLPGWRRSHVVAHVARNAEALARLATWARTGVETPMYASREARDGDIERSSQQSPAALRADLRGTAAVLEDALDGLVGEAWDARVVAGQGREVRAAMLPWLRTREVWLHAADLDAPGGPEAALAGGPPRLLHELLSDVTRTVGRAEACPPVRLEADDEPGAWSLGPDAPDAVLVRGRAVRLLLWVSGRGPTTGLATATGAPLPVLPRWL</sequence>